<evidence type="ECO:0000313" key="8">
    <source>
        <dbReference type="Proteomes" id="UP000199623"/>
    </source>
</evidence>
<evidence type="ECO:0000313" key="7">
    <source>
        <dbReference type="EMBL" id="SDG78281.1"/>
    </source>
</evidence>
<dbReference type="AlphaFoldDB" id="A0A1G7X2A3"/>
<dbReference type="Gene3D" id="3.50.50.100">
    <property type="match status" value="1"/>
</dbReference>
<keyword evidence="5" id="KW-0520">NAD</keyword>
<dbReference type="PRINTS" id="PR00368">
    <property type="entry name" value="FADPNR"/>
</dbReference>
<keyword evidence="4" id="KW-0560">Oxidoreductase</keyword>
<dbReference type="EMBL" id="FNCC01000011">
    <property type="protein sequence ID" value="SDG78281.1"/>
    <property type="molecule type" value="Genomic_DNA"/>
</dbReference>
<dbReference type="GO" id="GO:0003954">
    <property type="term" value="F:NADH dehydrogenase activity"/>
    <property type="evidence" value="ECO:0007669"/>
    <property type="project" value="InterPro"/>
</dbReference>
<evidence type="ECO:0000256" key="1">
    <source>
        <dbReference type="ARBA" id="ARBA00005272"/>
    </source>
</evidence>
<name>A0A1G7X2A3_9PSEU</name>
<reference evidence="8" key="1">
    <citation type="submission" date="2016-10" db="EMBL/GenBank/DDBJ databases">
        <authorList>
            <person name="Varghese N."/>
            <person name="Submissions S."/>
        </authorList>
    </citation>
    <scope>NUCLEOTIDE SEQUENCE [LARGE SCALE GENOMIC DNA]</scope>
    <source>
        <strain evidence="8">CGMCC 4.3506</strain>
    </source>
</reference>
<evidence type="ECO:0000256" key="5">
    <source>
        <dbReference type="ARBA" id="ARBA00023027"/>
    </source>
</evidence>
<dbReference type="PANTHER" id="PTHR43706:SF45">
    <property type="entry name" value="NADH DEHYDROGENASE-LIKE PROTEIN RV1812C"/>
    <property type="match status" value="1"/>
</dbReference>
<dbReference type="InterPro" id="IPR045024">
    <property type="entry name" value="NDH-2"/>
</dbReference>
<accession>A0A1G7X2A3</accession>
<dbReference type="InterPro" id="IPR036188">
    <property type="entry name" value="FAD/NAD-bd_sf"/>
</dbReference>
<evidence type="ECO:0000256" key="3">
    <source>
        <dbReference type="ARBA" id="ARBA00022827"/>
    </source>
</evidence>
<keyword evidence="2" id="KW-0285">Flavoprotein</keyword>
<organism evidence="7 8">
    <name type="scientific">Lentzea fradiae</name>
    <dbReference type="NCBI Taxonomy" id="200378"/>
    <lineage>
        <taxon>Bacteria</taxon>
        <taxon>Bacillati</taxon>
        <taxon>Actinomycetota</taxon>
        <taxon>Actinomycetes</taxon>
        <taxon>Pseudonocardiales</taxon>
        <taxon>Pseudonocardiaceae</taxon>
        <taxon>Lentzea</taxon>
    </lineage>
</organism>
<sequence length="450" mass="49565">MGSWCDHVCMAAVKSHPTRIVIVGGGYVGMYTALGLQKKLRSGEASVTVIDPQPHMTYQPFLPEAAAGSIEPRHVVAPLRKVLKRCHVVTGRVNKIEHSRKIVTAELSDGHVEEIEYDVLVSALGAISRTLPIPGLAEVGIGMKTIGEAIYVRNHVLSRLDQAASTNDAELRKRLLSFVVIGGGFAGIETLAELEDMTRYALKYYEGIKPEEMNWVLVEAAGRIMPEVSAKLGAWTVEALEKRGIKMYLDTRVKSLENGHVVLDDGTEFDSDTIIWTAGMKANPVLRNTDLPLDERGRVRCTAAMQVQGLDGVWAAGDCSAVPDLSRIEEDPTATCVPNAQHAIRQSKLLAKNIVASLRGQKPKDYFHKYLGSVAGLGLYKGVADVFGLRFKGVPAWFMHRSYHVMFMPTVNRKLRVLMDWTQALFYGREIVALGQINDPKSDFDRAVQS</sequence>
<gene>
    <name evidence="7" type="ORF">SAMN05216553_111217</name>
</gene>
<dbReference type="InterPro" id="IPR023753">
    <property type="entry name" value="FAD/NAD-binding_dom"/>
</dbReference>
<dbReference type="Pfam" id="PF07992">
    <property type="entry name" value="Pyr_redox_2"/>
    <property type="match status" value="1"/>
</dbReference>
<keyword evidence="3" id="KW-0274">FAD</keyword>
<dbReference type="STRING" id="200378.SAMN05216553_111217"/>
<evidence type="ECO:0000256" key="2">
    <source>
        <dbReference type="ARBA" id="ARBA00022630"/>
    </source>
</evidence>
<evidence type="ECO:0000259" key="6">
    <source>
        <dbReference type="Pfam" id="PF07992"/>
    </source>
</evidence>
<feature type="domain" description="FAD/NAD(P)-binding" evidence="6">
    <location>
        <begin position="19"/>
        <end position="342"/>
    </location>
</feature>
<protein>
    <submittedName>
        <fullName evidence="7">NADH dehydrogenase</fullName>
    </submittedName>
</protein>
<dbReference type="PANTHER" id="PTHR43706">
    <property type="entry name" value="NADH DEHYDROGENASE"/>
    <property type="match status" value="1"/>
</dbReference>
<keyword evidence="8" id="KW-1185">Reference proteome</keyword>
<proteinExistence type="inferred from homology"/>
<dbReference type="Proteomes" id="UP000199623">
    <property type="component" value="Unassembled WGS sequence"/>
</dbReference>
<dbReference type="SUPFAM" id="SSF51905">
    <property type="entry name" value="FAD/NAD(P)-binding domain"/>
    <property type="match status" value="1"/>
</dbReference>
<evidence type="ECO:0000256" key="4">
    <source>
        <dbReference type="ARBA" id="ARBA00023002"/>
    </source>
</evidence>
<comment type="similarity">
    <text evidence="1">Belongs to the NADH dehydrogenase family.</text>
</comment>